<protein>
    <recommendedName>
        <fullName evidence="10">TIR domain-containing protein</fullName>
    </recommendedName>
</protein>
<evidence type="ECO:0000256" key="5">
    <source>
        <dbReference type="ARBA" id="ARBA00023027"/>
    </source>
</evidence>
<gene>
    <name evidence="8" type="ORF">EUTSA_v10027752mg</name>
</gene>
<feature type="domain" description="EF-hand" evidence="7">
    <location>
        <begin position="299"/>
        <end position="334"/>
    </location>
</feature>
<keyword evidence="3" id="KW-0677">Repeat</keyword>
<feature type="domain" description="EF-hand" evidence="7">
    <location>
        <begin position="387"/>
        <end position="422"/>
    </location>
</feature>
<keyword evidence="4" id="KW-0106">Calcium</keyword>
<evidence type="ECO:0000259" key="6">
    <source>
        <dbReference type="PROSITE" id="PS50104"/>
    </source>
</evidence>
<dbReference type="GO" id="GO:0007165">
    <property type="term" value="P:signal transduction"/>
    <property type="evidence" value="ECO:0007669"/>
    <property type="project" value="InterPro"/>
</dbReference>
<dbReference type="SUPFAM" id="SSF47473">
    <property type="entry name" value="EF-hand"/>
    <property type="match status" value="2"/>
</dbReference>
<dbReference type="SMART" id="SM00054">
    <property type="entry name" value="EFh"/>
    <property type="match status" value="6"/>
</dbReference>
<dbReference type="Gene3D" id="3.40.50.10140">
    <property type="entry name" value="Toll/interleukin-1 receptor homology (TIR) domain"/>
    <property type="match status" value="1"/>
</dbReference>
<reference evidence="8 9" key="1">
    <citation type="journal article" date="2013" name="Front. Plant Sci.">
        <title>The Reference Genome of the Halophytic Plant Eutrema salsugineum.</title>
        <authorList>
            <person name="Yang R."/>
            <person name="Jarvis D.E."/>
            <person name="Chen H."/>
            <person name="Beilstein M.A."/>
            <person name="Grimwood J."/>
            <person name="Jenkins J."/>
            <person name="Shu S."/>
            <person name="Prochnik S."/>
            <person name="Xin M."/>
            <person name="Ma C."/>
            <person name="Schmutz J."/>
            <person name="Wing R.A."/>
            <person name="Mitchell-Olds T."/>
            <person name="Schumaker K.S."/>
            <person name="Wang X."/>
        </authorList>
    </citation>
    <scope>NUCLEOTIDE SEQUENCE [LARGE SCALE GENOMIC DNA]</scope>
</reference>
<dbReference type="OrthoDB" id="1112200at2759"/>
<dbReference type="Proteomes" id="UP000030689">
    <property type="component" value="Unassembled WGS sequence"/>
</dbReference>
<evidence type="ECO:0000313" key="8">
    <source>
        <dbReference type="EMBL" id="ESQ46789.1"/>
    </source>
</evidence>
<feature type="domain" description="EF-hand" evidence="7">
    <location>
        <begin position="351"/>
        <end position="386"/>
    </location>
</feature>
<dbReference type="InterPro" id="IPR035897">
    <property type="entry name" value="Toll_tir_struct_dom_sf"/>
</dbReference>
<evidence type="ECO:0008006" key="10">
    <source>
        <dbReference type="Google" id="ProtNLM"/>
    </source>
</evidence>
<accession>V4LSJ3</accession>
<evidence type="ECO:0000256" key="2">
    <source>
        <dbReference type="ARBA" id="ARBA00022723"/>
    </source>
</evidence>
<dbReference type="InterPro" id="IPR050145">
    <property type="entry name" value="Centrin_CML-like"/>
</dbReference>
<dbReference type="Pfam" id="PF01582">
    <property type="entry name" value="TIR"/>
    <property type="match status" value="1"/>
</dbReference>
<dbReference type="InterPro" id="IPR002048">
    <property type="entry name" value="EF_hand_dom"/>
</dbReference>
<evidence type="ECO:0000256" key="3">
    <source>
        <dbReference type="ARBA" id="ARBA00022737"/>
    </source>
</evidence>
<dbReference type="PANTHER" id="PTHR23050">
    <property type="entry name" value="CALCIUM BINDING PROTEIN"/>
    <property type="match status" value="1"/>
</dbReference>
<dbReference type="InterPro" id="IPR011992">
    <property type="entry name" value="EF-hand-dom_pair"/>
</dbReference>
<dbReference type="OMA" id="RFMAIDD"/>
<name>V4LSJ3_EUTSA</name>
<dbReference type="FunFam" id="1.10.238.10:FF:000034">
    <property type="entry name" value="Calmodulin"/>
    <property type="match status" value="3"/>
</dbReference>
<dbReference type="EMBL" id="KI517416">
    <property type="protein sequence ID" value="ESQ46789.1"/>
    <property type="molecule type" value="Genomic_DNA"/>
</dbReference>
<dbReference type="GO" id="GO:0005509">
    <property type="term" value="F:calcium ion binding"/>
    <property type="evidence" value="ECO:0007669"/>
    <property type="project" value="InterPro"/>
</dbReference>
<dbReference type="PROSITE" id="PS50104">
    <property type="entry name" value="TIR"/>
    <property type="match status" value="1"/>
</dbReference>
<evidence type="ECO:0000313" key="9">
    <source>
        <dbReference type="Proteomes" id="UP000030689"/>
    </source>
</evidence>
<sequence>MASSSSSSSFSSSQVKSLHVFPSFHGPDVRKGFLSHLHDLFARKEITIFKDQEIERGQTIGSELVKAIREARLSIVLLSKNYASSSWCLDELVEILKCREVQGQIVMPIFYDVDPSHVRKQRGDFGIAFEKTCEGETEEVKQRWVEALTCVATIAGEHSRNWTDEAEMVEKLSTDVSNKLRMEEIKKFFREADVDQNGFITAAELRYVLTKDGKEFTDEKVRHLIRVADVDGDGQINYDEFAKLSMDLMTDEDAALEKFSTDLVNKLRLEEFRECDVDQNGYITAAEFRYVMTKDGKEFTDKQVRDFIRAFDVDGDGQINYDEFAKFMAMEADEEAAMVRKFATDVTLSREEEKAIKELFTGLDVDQNGFITAAEFQYVMKNSGSKLTDKEIRNFFRRADVDGDGHLNYDEFVKVKMAERRRADEEAARVEKTATDVLNKVNKFVKFMVKAFILKKKE</sequence>
<dbReference type="AlphaFoldDB" id="V4LSJ3"/>
<feature type="domain" description="TIR" evidence="6">
    <location>
        <begin position="16"/>
        <end position="180"/>
    </location>
</feature>
<proteinExistence type="inferred from homology"/>
<evidence type="ECO:0000256" key="1">
    <source>
        <dbReference type="ARBA" id="ARBA00009763"/>
    </source>
</evidence>
<keyword evidence="9" id="KW-1185">Reference proteome</keyword>
<dbReference type="Pfam" id="PF13499">
    <property type="entry name" value="EF-hand_7"/>
    <property type="match status" value="3"/>
</dbReference>
<dbReference type="InterPro" id="IPR000157">
    <property type="entry name" value="TIR_dom"/>
</dbReference>
<feature type="domain" description="EF-hand" evidence="7">
    <location>
        <begin position="272"/>
        <end position="298"/>
    </location>
</feature>
<keyword evidence="5" id="KW-0520">NAD</keyword>
<feature type="domain" description="EF-hand" evidence="7">
    <location>
        <begin position="180"/>
        <end position="215"/>
    </location>
</feature>
<comment type="similarity">
    <text evidence="1">Belongs to the calmodulin family.</text>
</comment>
<keyword evidence="2" id="KW-0479">Metal-binding</keyword>
<evidence type="ECO:0000256" key="4">
    <source>
        <dbReference type="ARBA" id="ARBA00022837"/>
    </source>
</evidence>
<dbReference type="FunFam" id="3.40.50.10140:FF:000007">
    <property type="entry name" value="Disease resistance protein (TIR-NBS-LRR class)"/>
    <property type="match status" value="1"/>
</dbReference>
<dbReference type="PROSITE" id="PS50222">
    <property type="entry name" value="EF_HAND_2"/>
    <property type="match status" value="6"/>
</dbReference>
<dbReference type="Gramene" id="ESQ46789">
    <property type="protein sequence ID" value="ESQ46789"/>
    <property type="gene ID" value="EUTSA_v10027752mg"/>
</dbReference>
<dbReference type="SUPFAM" id="SSF52200">
    <property type="entry name" value="Toll/Interleukin receptor TIR domain"/>
    <property type="match status" value="1"/>
</dbReference>
<organism evidence="8 9">
    <name type="scientific">Eutrema salsugineum</name>
    <name type="common">Saltwater cress</name>
    <name type="synonym">Sisymbrium salsugineum</name>
    <dbReference type="NCBI Taxonomy" id="72664"/>
    <lineage>
        <taxon>Eukaryota</taxon>
        <taxon>Viridiplantae</taxon>
        <taxon>Streptophyta</taxon>
        <taxon>Embryophyta</taxon>
        <taxon>Tracheophyta</taxon>
        <taxon>Spermatophyta</taxon>
        <taxon>Magnoliopsida</taxon>
        <taxon>eudicotyledons</taxon>
        <taxon>Gunneridae</taxon>
        <taxon>Pentapetalae</taxon>
        <taxon>rosids</taxon>
        <taxon>malvids</taxon>
        <taxon>Brassicales</taxon>
        <taxon>Brassicaceae</taxon>
        <taxon>Eutremeae</taxon>
        <taxon>Eutrema</taxon>
    </lineage>
</organism>
<dbReference type="SMART" id="SM00255">
    <property type="entry name" value="TIR"/>
    <property type="match status" value="1"/>
</dbReference>
<dbReference type="Gene3D" id="1.10.238.10">
    <property type="entry name" value="EF-hand"/>
    <property type="match status" value="3"/>
</dbReference>
<dbReference type="PROSITE" id="PS00018">
    <property type="entry name" value="EF_HAND_1"/>
    <property type="match status" value="6"/>
</dbReference>
<dbReference type="InterPro" id="IPR018247">
    <property type="entry name" value="EF_Hand_1_Ca_BS"/>
</dbReference>
<dbReference type="eggNOG" id="KOG0027">
    <property type="taxonomic scope" value="Eukaryota"/>
</dbReference>
<evidence type="ECO:0000259" key="7">
    <source>
        <dbReference type="PROSITE" id="PS50222"/>
    </source>
</evidence>
<feature type="domain" description="EF-hand" evidence="7">
    <location>
        <begin position="216"/>
        <end position="251"/>
    </location>
</feature>
<dbReference type="STRING" id="72664.V4LSJ3"/>